<dbReference type="InterPro" id="IPR001789">
    <property type="entry name" value="Sig_transdc_resp-reg_receiver"/>
</dbReference>
<evidence type="ECO:0000256" key="2">
    <source>
        <dbReference type="ARBA" id="ARBA00023125"/>
    </source>
</evidence>
<keyword evidence="7" id="KW-1185">Reference proteome</keyword>
<dbReference type="PROSITE" id="PS50110">
    <property type="entry name" value="RESPONSE_REGULATORY"/>
    <property type="match status" value="1"/>
</dbReference>
<dbReference type="SMART" id="SM00448">
    <property type="entry name" value="REC"/>
    <property type="match status" value="1"/>
</dbReference>
<dbReference type="PRINTS" id="PR00038">
    <property type="entry name" value="HTHLUXR"/>
</dbReference>
<dbReference type="PROSITE" id="PS00622">
    <property type="entry name" value="HTH_LUXR_1"/>
    <property type="match status" value="1"/>
</dbReference>
<dbReference type="InterPro" id="IPR058245">
    <property type="entry name" value="NreC/VraR/RcsB-like_REC"/>
</dbReference>
<proteinExistence type="predicted"/>
<dbReference type="Pfam" id="PF00072">
    <property type="entry name" value="Response_reg"/>
    <property type="match status" value="1"/>
</dbReference>
<dbReference type="SMART" id="SM00421">
    <property type="entry name" value="HTH_LUXR"/>
    <property type="match status" value="1"/>
</dbReference>
<dbReference type="CDD" id="cd06170">
    <property type="entry name" value="LuxR_C_like"/>
    <property type="match status" value="1"/>
</dbReference>
<keyword evidence="2" id="KW-0238">DNA-binding</keyword>
<dbReference type="CDD" id="cd17535">
    <property type="entry name" value="REC_NarL-like"/>
    <property type="match status" value="1"/>
</dbReference>
<dbReference type="InterPro" id="IPR016032">
    <property type="entry name" value="Sig_transdc_resp-reg_C-effctor"/>
</dbReference>
<evidence type="ECO:0000259" key="5">
    <source>
        <dbReference type="PROSITE" id="PS50110"/>
    </source>
</evidence>
<evidence type="ECO:0000259" key="4">
    <source>
        <dbReference type="PROSITE" id="PS50043"/>
    </source>
</evidence>
<reference evidence="6 7" key="1">
    <citation type="submission" date="2024-01" db="EMBL/GenBank/DDBJ databases">
        <title>Pedobacter sp. nov., isolated from oil-contaminated soil.</title>
        <authorList>
            <person name="Le N.T.T."/>
        </authorList>
    </citation>
    <scope>NUCLEOTIDE SEQUENCE [LARGE SCALE GENOMIC DNA]</scope>
    <source>
        <strain evidence="6 7">VNH31</strain>
    </source>
</reference>
<dbReference type="PROSITE" id="PS50043">
    <property type="entry name" value="HTH_LUXR_2"/>
    <property type="match status" value="1"/>
</dbReference>
<dbReference type="Pfam" id="PF00196">
    <property type="entry name" value="GerE"/>
    <property type="match status" value="1"/>
</dbReference>
<gene>
    <name evidence="6" type="ORF">VRU49_02185</name>
</gene>
<organism evidence="6 7">
    <name type="scientific">Pedobacter flavus</name>
    <dbReference type="NCBI Taxonomy" id="3113906"/>
    <lineage>
        <taxon>Bacteria</taxon>
        <taxon>Pseudomonadati</taxon>
        <taxon>Bacteroidota</taxon>
        <taxon>Sphingobacteriia</taxon>
        <taxon>Sphingobacteriales</taxon>
        <taxon>Sphingobacteriaceae</taxon>
        <taxon>Pedobacter</taxon>
    </lineage>
</organism>
<dbReference type="Proteomes" id="UP001337681">
    <property type="component" value="Unassembled WGS sequence"/>
</dbReference>
<keyword evidence="1 3" id="KW-0597">Phosphoprotein</keyword>
<feature type="domain" description="HTH luxR-type" evidence="4">
    <location>
        <begin position="148"/>
        <end position="213"/>
    </location>
</feature>
<dbReference type="PANTHER" id="PTHR43214:SF40">
    <property type="entry name" value="TRANSCRIPTIONAL REGULATORY PROTEIN LNRK"/>
    <property type="match status" value="1"/>
</dbReference>
<evidence type="ECO:0000256" key="1">
    <source>
        <dbReference type="ARBA" id="ARBA00022553"/>
    </source>
</evidence>
<dbReference type="InterPro" id="IPR039420">
    <property type="entry name" value="WalR-like"/>
</dbReference>
<dbReference type="InterPro" id="IPR036388">
    <property type="entry name" value="WH-like_DNA-bd_sf"/>
</dbReference>
<sequence length="215" mass="24450">MIKIAIAEDNFYALKAIEEKLTVYADISIIYTAQNGVEFLELLAINNDLDLILMDIEMPIMNGIETVKKVKQQFSHIKIVIMTIYDDDDHIFNAIKAGADSYILKETKAEKVYETIIDTLNGGAVMSPSIAFKALQALKRSTVSISVKVSDSSELTDREIEVLEYLREGYTNKRIAETLFISPFTVKRHIENIYRKLQVQNRVELVDKAKREGLI</sequence>
<dbReference type="Gene3D" id="3.40.50.2300">
    <property type="match status" value="1"/>
</dbReference>
<dbReference type="PANTHER" id="PTHR43214">
    <property type="entry name" value="TWO-COMPONENT RESPONSE REGULATOR"/>
    <property type="match status" value="1"/>
</dbReference>
<feature type="domain" description="Response regulatory" evidence="5">
    <location>
        <begin position="3"/>
        <end position="120"/>
    </location>
</feature>
<evidence type="ECO:0000256" key="3">
    <source>
        <dbReference type="PROSITE-ProRule" id="PRU00169"/>
    </source>
</evidence>
<dbReference type="RefSeq" id="WP_330145135.1">
    <property type="nucleotide sequence ID" value="NZ_JAZDQU010000001.1"/>
</dbReference>
<dbReference type="SUPFAM" id="SSF52172">
    <property type="entry name" value="CheY-like"/>
    <property type="match status" value="1"/>
</dbReference>
<protein>
    <submittedName>
        <fullName evidence="6">Response regulator transcription factor</fullName>
    </submittedName>
</protein>
<accession>A0ABU7GYQ6</accession>
<dbReference type="SUPFAM" id="SSF46894">
    <property type="entry name" value="C-terminal effector domain of the bipartite response regulators"/>
    <property type="match status" value="1"/>
</dbReference>
<comment type="caution">
    <text evidence="6">The sequence shown here is derived from an EMBL/GenBank/DDBJ whole genome shotgun (WGS) entry which is preliminary data.</text>
</comment>
<dbReference type="EMBL" id="JAZDQU010000001">
    <property type="protein sequence ID" value="MEE1884218.1"/>
    <property type="molecule type" value="Genomic_DNA"/>
</dbReference>
<name>A0ABU7GYQ6_9SPHI</name>
<feature type="modified residue" description="4-aspartylphosphate" evidence="3">
    <location>
        <position position="55"/>
    </location>
</feature>
<evidence type="ECO:0000313" key="7">
    <source>
        <dbReference type="Proteomes" id="UP001337681"/>
    </source>
</evidence>
<dbReference type="InterPro" id="IPR011006">
    <property type="entry name" value="CheY-like_superfamily"/>
</dbReference>
<dbReference type="InterPro" id="IPR000792">
    <property type="entry name" value="Tscrpt_reg_LuxR_C"/>
</dbReference>
<evidence type="ECO:0000313" key="6">
    <source>
        <dbReference type="EMBL" id="MEE1884218.1"/>
    </source>
</evidence>
<dbReference type="Gene3D" id="1.10.10.10">
    <property type="entry name" value="Winged helix-like DNA-binding domain superfamily/Winged helix DNA-binding domain"/>
    <property type="match status" value="1"/>
</dbReference>